<dbReference type="AlphaFoldDB" id="A0A4R9JYK6"/>
<dbReference type="OrthoDB" id="335472at2"/>
<dbReference type="RefSeq" id="WP_135651555.1">
    <property type="nucleotide sequence ID" value="NZ_RQGF01000043.1"/>
</dbReference>
<reference evidence="2" key="1">
    <citation type="journal article" date="2019" name="PLoS Negl. Trop. Dis.">
        <title>Revisiting the worldwide diversity of Leptospira species in the environment.</title>
        <authorList>
            <person name="Vincent A.T."/>
            <person name="Schiettekatte O."/>
            <person name="Bourhy P."/>
            <person name="Veyrier F.J."/>
            <person name="Picardeau M."/>
        </authorList>
    </citation>
    <scope>NUCLEOTIDE SEQUENCE [LARGE SCALE GENOMIC DNA]</scope>
    <source>
        <strain evidence="2">201702455</strain>
    </source>
</reference>
<evidence type="ECO:0000256" key="1">
    <source>
        <dbReference type="SAM" id="Phobius"/>
    </source>
</evidence>
<feature type="transmembrane region" description="Helical" evidence="1">
    <location>
        <begin position="126"/>
        <end position="145"/>
    </location>
</feature>
<sequence>MNIQEIFDKVKIFSKELLMYENYILYTKLSEGEIFERIQNVSGNDYYKRIVGNQFQMYRFIGYRNSCLPYVQGTLFPEKGITFISIRARLHPVMKILLVLFIFFPILIFISPLFEQTETNVSADKITTKILIIPLAVYFIGLAFFKFECKIIKWFIVRLLDGKFN</sequence>
<evidence type="ECO:0000313" key="3">
    <source>
        <dbReference type="Proteomes" id="UP000297762"/>
    </source>
</evidence>
<organism evidence="2 3">
    <name type="scientific">Leptospira sarikeiensis</name>
    <dbReference type="NCBI Taxonomy" id="2484943"/>
    <lineage>
        <taxon>Bacteria</taxon>
        <taxon>Pseudomonadati</taxon>
        <taxon>Spirochaetota</taxon>
        <taxon>Spirochaetia</taxon>
        <taxon>Leptospirales</taxon>
        <taxon>Leptospiraceae</taxon>
        <taxon>Leptospira</taxon>
    </lineage>
</organism>
<keyword evidence="1" id="KW-1133">Transmembrane helix</keyword>
<keyword evidence="1" id="KW-0472">Membrane</keyword>
<name>A0A4R9JYK6_9LEPT</name>
<dbReference type="EMBL" id="RQGF01000043">
    <property type="protein sequence ID" value="TGL57657.1"/>
    <property type="molecule type" value="Genomic_DNA"/>
</dbReference>
<protein>
    <submittedName>
        <fullName evidence="2">Uncharacterized protein</fullName>
    </submittedName>
</protein>
<keyword evidence="3" id="KW-1185">Reference proteome</keyword>
<comment type="caution">
    <text evidence="2">The sequence shown here is derived from an EMBL/GenBank/DDBJ whole genome shotgun (WGS) entry which is preliminary data.</text>
</comment>
<proteinExistence type="predicted"/>
<accession>A0A4R9JYK6</accession>
<keyword evidence="1" id="KW-0812">Transmembrane</keyword>
<feature type="transmembrane region" description="Helical" evidence="1">
    <location>
        <begin position="96"/>
        <end position="114"/>
    </location>
</feature>
<dbReference type="Proteomes" id="UP000297762">
    <property type="component" value="Unassembled WGS sequence"/>
</dbReference>
<evidence type="ECO:0000313" key="2">
    <source>
        <dbReference type="EMBL" id="TGL57657.1"/>
    </source>
</evidence>
<gene>
    <name evidence="2" type="ORF">EHQ64_19890</name>
</gene>